<keyword evidence="1" id="KW-0548">Nucleotidyltransferase</keyword>
<protein>
    <recommendedName>
        <fullName evidence="1">RNA-dependent RNA polymerase</fullName>
        <ecNumber evidence="1">2.7.7.48</ecNumber>
    </recommendedName>
</protein>
<dbReference type="GO" id="GO:0003968">
    <property type="term" value="F:RNA-directed RNA polymerase activity"/>
    <property type="evidence" value="ECO:0007669"/>
    <property type="project" value="UniProtKB-KW"/>
</dbReference>
<dbReference type="Proteomes" id="UP001432027">
    <property type="component" value="Unassembled WGS sequence"/>
</dbReference>
<accession>A0AAV5U4Q1</accession>
<gene>
    <name evidence="3" type="ORF">PENTCL1PPCAC_23532</name>
</gene>
<dbReference type="InterPro" id="IPR007855">
    <property type="entry name" value="RDRP"/>
</dbReference>
<proteinExistence type="inferred from homology"/>
<comment type="similarity">
    <text evidence="1">Belongs to the RdRP family.</text>
</comment>
<keyword evidence="4" id="KW-1185">Reference proteome</keyword>
<dbReference type="EC" id="2.7.7.48" evidence="1"/>
<dbReference type="EMBL" id="BTSX01000005">
    <property type="protein sequence ID" value="GMT01358.1"/>
    <property type="molecule type" value="Genomic_DNA"/>
</dbReference>
<evidence type="ECO:0000313" key="4">
    <source>
        <dbReference type="Proteomes" id="UP001432027"/>
    </source>
</evidence>
<dbReference type="GO" id="GO:0030422">
    <property type="term" value="P:siRNA processing"/>
    <property type="evidence" value="ECO:0007669"/>
    <property type="project" value="TreeGrafter"/>
</dbReference>
<feature type="domain" description="RDRP core" evidence="2">
    <location>
        <begin position="4"/>
        <end position="619"/>
    </location>
</feature>
<dbReference type="PANTHER" id="PTHR23079">
    <property type="entry name" value="RNA-DEPENDENT RNA POLYMERASE"/>
    <property type="match status" value="1"/>
</dbReference>
<feature type="non-terminal residue" evidence="3">
    <location>
        <position position="1"/>
    </location>
</feature>
<evidence type="ECO:0000256" key="1">
    <source>
        <dbReference type="RuleBase" id="RU363098"/>
    </source>
</evidence>
<keyword evidence="1" id="KW-0808">Transferase</keyword>
<dbReference type="Pfam" id="PF05183">
    <property type="entry name" value="RdRP"/>
    <property type="match status" value="1"/>
</dbReference>
<dbReference type="AlphaFoldDB" id="A0AAV5U4Q1"/>
<comment type="caution">
    <text evidence="3">The sequence shown here is derived from an EMBL/GenBank/DDBJ whole genome shotgun (WGS) entry which is preliminary data.</text>
</comment>
<name>A0AAV5U4Q1_9BILA</name>
<dbReference type="GO" id="GO:0003723">
    <property type="term" value="F:RNA binding"/>
    <property type="evidence" value="ECO:0007669"/>
    <property type="project" value="UniProtKB-KW"/>
</dbReference>
<organism evidence="3 4">
    <name type="scientific">Pristionchus entomophagus</name>
    <dbReference type="NCBI Taxonomy" id="358040"/>
    <lineage>
        <taxon>Eukaryota</taxon>
        <taxon>Metazoa</taxon>
        <taxon>Ecdysozoa</taxon>
        <taxon>Nematoda</taxon>
        <taxon>Chromadorea</taxon>
        <taxon>Rhabditida</taxon>
        <taxon>Rhabditina</taxon>
        <taxon>Diplogasteromorpha</taxon>
        <taxon>Diplogasteroidea</taxon>
        <taxon>Neodiplogasteridae</taxon>
        <taxon>Pristionchus</taxon>
    </lineage>
</organism>
<dbReference type="InterPro" id="IPR057596">
    <property type="entry name" value="RDRP_core"/>
</dbReference>
<evidence type="ECO:0000313" key="3">
    <source>
        <dbReference type="EMBL" id="GMT01358.1"/>
    </source>
</evidence>
<comment type="catalytic activity">
    <reaction evidence="1">
        <text>RNA(n) + a ribonucleoside 5'-triphosphate = RNA(n+1) + diphosphate</text>
        <dbReference type="Rhea" id="RHEA:21248"/>
        <dbReference type="Rhea" id="RHEA-COMP:14527"/>
        <dbReference type="Rhea" id="RHEA-COMP:17342"/>
        <dbReference type="ChEBI" id="CHEBI:33019"/>
        <dbReference type="ChEBI" id="CHEBI:61557"/>
        <dbReference type="ChEBI" id="CHEBI:140395"/>
        <dbReference type="EC" id="2.7.7.48"/>
    </reaction>
</comment>
<sequence length="621" mass="70021">QFVVTPTRIIFAGHEEIMGNRVLNKYARDDSHIVRVSFRLLQRSSGARVCRTERGTIRLLCLLVNDAFISGRTYEWLGNSNSQLREQGCYMMHVDPSDRSSGRPSDIRTQMGHFHLLPNIPKMLARLGQVFTQCKPSESVLCPSDVGKTPDYSGGRNAAGKQYVFSDGVGRISASHATTLSREHGMPSVSSAFQIRFQGDKGLICMDPSIDERNSLLKMMGKQEEGKKIFVRPSMIKFQVMEDQQSTLEIVKSSYSSAAFLNRPFINILCQVSEKQSDESHKRIKGRVKELLHSQLRESIQSLYVERKAHDTIRETSFPLAMEVFTRSSGVSLTMEPFFRALLHANMKYFLQRQLQKMAIRLPSSSARSMFGVVDDTGIVQYGQIFCQYTGCMSKTGRGRPKSIGNRKGLILTGPTVITKNPCISSGDVRMFEAVDIPALRHRVDVVVFPMHGPRPHPDEMAGSDLDGDEYLVIWDEQLFLERNEEASIFPMDEDKEKWAIPKGDNGEVDWMKCEERKADFFAEAIVSGQPGMLCTAHLSVSDLYGLNSKTSISLAMKIAQTLDYQKSGVQPERMTVDDVEDPEDDERVIPAEKSLWKPDYLRKYKDAGYESRGILGEAFR</sequence>
<reference evidence="3" key="1">
    <citation type="submission" date="2023-10" db="EMBL/GenBank/DDBJ databases">
        <title>Genome assembly of Pristionchus species.</title>
        <authorList>
            <person name="Yoshida K."/>
            <person name="Sommer R.J."/>
        </authorList>
    </citation>
    <scope>NUCLEOTIDE SEQUENCE</scope>
    <source>
        <strain evidence="3">RS0144</strain>
    </source>
</reference>
<evidence type="ECO:0000259" key="2">
    <source>
        <dbReference type="Pfam" id="PF05183"/>
    </source>
</evidence>
<keyword evidence="1" id="KW-0696">RNA-directed RNA polymerase</keyword>
<keyword evidence="1" id="KW-0694">RNA-binding</keyword>
<dbReference type="PANTHER" id="PTHR23079:SF57">
    <property type="entry name" value="RNA-DIRECTED RNA POLYMERASE"/>
    <property type="match status" value="1"/>
</dbReference>
<dbReference type="GO" id="GO:0031380">
    <property type="term" value="C:nuclear RNA-directed RNA polymerase complex"/>
    <property type="evidence" value="ECO:0007669"/>
    <property type="project" value="TreeGrafter"/>
</dbReference>